<organism evidence="9 10">
    <name type="scientific">Roseobacter ponti</name>
    <dbReference type="NCBI Taxonomy" id="1891787"/>
    <lineage>
        <taxon>Bacteria</taxon>
        <taxon>Pseudomonadati</taxon>
        <taxon>Pseudomonadota</taxon>
        <taxon>Alphaproteobacteria</taxon>
        <taxon>Rhodobacterales</taxon>
        <taxon>Roseobacteraceae</taxon>
        <taxon>Roseobacter</taxon>
    </lineage>
</organism>
<dbReference type="Proteomes" id="UP000503308">
    <property type="component" value="Chromosome"/>
</dbReference>
<evidence type="ECO:0000259" key="8">
    <source>
        <dbReference type="PROSITE" id="PS50893"/>
    </source>
</evidence>
<dbReference type="GO" id="GO:0015833">
    <property type="term" value="P:peptide transport"/>
    <property type="evidence" value="ECO:0007669"/>
    <property type="project" value="InterPro"/>
</dbReference>
<dbReference type="Gene3D" id="3.40.50.300">
    <property type="entry name" value="P-loop containing nucleotide triphosphate hydrolases"/>
    <property type="match status" value="2"/>
</dbReference>
<name>A0A858SXX8_9RHOB</name>
<dbReference type="SUPFAM" id="SSF52540">
    <property type="entry name" value="P-loop containing nucleoside triphosphate hydrolases"/>
    <property type="match status" value="2"/>
</dbReference>
<evidence type="ECO:0000313" key="9">
    <source>
        <dbReference type="EMBL" id="QJF52702.1"/>
    </source>
</evidence>
<feature type="domain" description="ABC transporter" evidence="8">
    <location>
        <begin position="284"/>
        <end position="522"/>
    </location>
</feature>
<evidence type="ECO:0000256" key="7">
    <source>
        <dbReference type="ARBA" id="ARBA00023136"/>
    </source>
</evidence>
<dbReference type="GO" id="GO:0016887">
    <property type="term" value="F:ATP hydrolysis activity"/>
    <property type="evidence" value="ECO:0007669"/>
    <property type="project" value="InterPro"/>
</dbReference>
<dbReference type="CDD" id="cd03257">
    <property type="entry name" value="ABC_NikE_OppD_transporters"/>
    <property type="match status" value="2"/>
</dbReference>
<dbReference type="InterPro" id="IPR027417">
    <property type="entry name" value="P-loop_NTPase"/>
</dbReference>
<comment type="subcellular location">
    <subcellularLocation>
        <location evidence="1">Cell inner membrane</location>
        <topology evidence="1">Peripheral membrane protein</topology>
    </subcellularLocation>
</comment>
<dbReference type="GO" id="GO:0005886">
    <property type="term" value="C:plasma membrane"/>
    <property type="evidence" value="ECO:0007669"/>
    <property type="project" value="UniProtKB-SubCell"/>
</dbReference>
<dbReference type="InterPro" id="IPR003593">
    <property type="entry name" value="AAA+_ATPase"/>
</dbReference>
<sequence>MSALLDVKDLRVGFRQDGKLTEAVRGVSFSVERGETVALVGESGSGKSVSALSTVSLLGDSAEVSGSVTYDGQQMIGADEKLLRKVRGNDISFIFQEPMTSLNPLHTIEKQLGESIALHQGLTGDAARARIIELLEQVGIQDAATRVTSYPHQLSGGQRQRVMIAMALANEPDVLIADEPTTALDVTIQAQILDLLKDLKDRMGMGLLFITHDLGVVRRIADRVCVMQNGEIVETGPTAEIFDAPKHPYTIKLLSAEPSGAPAPLPGDAKPVARTEHLKVWFPIQAGLLRRTVGYVKAVNDASLSVRAGETIGIVGESGSGKTTLALALMRLISSEGEITFMGDDVRKWSTRQLRSLRKDMQIVFQDPFGSLSPRMTCAQIISEGLGIHRVDPDRAPRDLVRDVMIEVGLDPETMDRYPHEFSGGQRQRIAIARAMVLRPRLLVLDEPTSALDMTVQVQIVDLLRKLQEKYGLAYIFISHDLKVVRAMSHHVMVMKRGDVIEQGPVEQIFDAPRDEYTRTLLQAAT</sequence>
<dbReference type="EMBL" id="CP048788">
    <property type="protein sequence ID" value="QJF52702.1"/>
    <property type="molecule type" value="Genomic_DNA"/>
</dbReference>
<keyword evidence="5" id="KW-0547">Nucleotide-binding</keyword>
<keyword evidence="10" id="KW-1185">Reference proteome</keyword>
<evidence type="ECO:0000256" key="2">
    <source>
        <dbReference type="ARBA" id="ARBA00005417"/>
    </source>
</evidence>
<dbReference type="RefSeq" id="WP_169641922.1">
    <property type="nucleotide sequence ID" value="NZ_CP048788.1"/>
</dbReference>
<proteinExistence type="inferred from homology"/>
<reference evidence="9 10" key="1">
    <citation type="submission" date="2020-02" db="EMBL/GenBank/DDBJ databases">
        <title>Genome sequence of Roseobacter ponti.</title>
        <authorList>
            <person name="Hollensteiner J."/>
            <person name="Schneider D."/>
            <person name="Poehlein A."/>
            <person name="Daniel R."/>
        </authorList>
    </citation>
    <scope>NUCLEOTIDE SEQUENCE [LARGE SCALE GENOMIC DNA]</scope>
    <source>
        <strain evidence="9 10">DSM 106830</strain>
    </source>
</reference>
<comment type="similarity">
    <text evidence="2">Belongs to the ABC transporter superfamily.</text>
</comment>
<dbReference type="InterPro" id="IPR050388">
    <property type="entry name" value="ABC_Ni/Peptide_Import"/>
</dbReference>
<evidence type="ECO:0000256" key="5">
    <source>
        <dbReference type="ARBA" id="ARBA00022741"/>
    </source>
</evidence>
<dbReference type="InterPro" id="IPR013563">
    <property type="entry name" value="Oligopep_ABC_C"/>
</dbReference>
<dbReference type="Pfam" id="PF00005">
    <property type="entry name" value="ABC_tran"/>
    <property type="match status" value="2"/>
</dbReference>
<dbReference type="PANTHER" id="PTHR43297">
    <property type="entry name" value="OLIGOPEPTIDE TRANSPORT ATP-BINDING PROTEIN APPD"/>
    <property type="match status" value="1"/>
</dbReference>
<accession>A0A858SXX8</accession>
<evidence type="ECO:0000256" key="4">
    <source>
        <dbReference type="ARBA" id="ARBA00022475"/>
    </source>
</evidence>
<feature type="domain" description="ABC transporter" evidence="8">
    <location>
        <begin position="5"/>
        <end position="254"/>
    </location>
</feature>
<keyword evidence="4" id="KW-1003">Cell membrane</keyword>
<dbReference type="SMART" id="SM00382">
    <property type="entry name" value="AAA"/>
    <property type="match status" value="2"/>
</dbReference>
<dbReference type="NCBIfam" id="NF008453">
    <property type="entry name" value="PRK11308.1"/>
    <property type="match status" value="2"/>
</dbReference>
<dbReference type="PROSITE" id="PS00211">
    <property type="entry name" value="ABC_TRANSPORTER_1"/>
    <property type="match status" value="2"/>
</dbReference>
<dbReference type="InterPro" id="IPR003439">
    <property type="entry name" value="ABC_transporter-like_ATP-bd"/>
</dbReference>
<keyword evidence="3" id="KW-0813">Transport</keyword>
<dbReference type="GO" id="GO:0055085">
    <property type="term" value="P:transmembrane transport"/>
    <property type="evidence" value="ECO:0007669"/>
    <property type="project" value="UniProtKB-ARBA"/>
</dbReference>
<dbReference type="AlphaFoldDB" id="A0A858SXX8"/>
<dbReference type="PANTHER" id="PTHR43297:SF2">
    <property type="entry name" value="DIPEPTIDE TRANSPORT ATP-BINDING PROTEIN DPPD"/>
    <property type="match status" value="1"/>
</dbReference>
<gene>
    <name evidence="9" type="ORF">G3256_16745</name>
</gene>
<keyword evidence="6 9" id="KW-0067">ATP-binding</keyword>
<evidence type="ECO:0000256" key="6">
    <source>
        <dbReference type="ARBA" id="ARBA00022840"/>
    </source>
</evidence>
<protein>
    <submittedName>
        <fullName evidence="9">ABC transporter ATP-binding protein</fullName>
    </submittedName>
</protein>
<dbReference type="GO" id="GO:0005524">
    <property type="term" value="F:ATP binding"/>
    <property type="evidence" value="ECO:0007669"/>
    <property type="project" value="UniProtKB-KW"/>
</dbReference>
<evidence type="ECO:0000256" key="1">
    <source>
        <dbReference type="ARBA" id="ARBA00004417"/>
    </source>
</evidence>
<dbReference type="FunFam" id="3.40.50.300:FF:000016">
    <property type="entry name" value="Oligopeptide ABC transporter ATP-binding component"/>
    <property type="match status" value="2"/>
</dbReference>
<dbReference type="PROSITE" id="PS50893">
    <property type="entry name" value="ABC_TRANSPORTER_2"/>
    <property type="match status" value="2"/>
</dbReference>
<dbReference type="InterPro" id="IPR017871">
    <property type="entry name" value="ABC_transporter-like_CS"/>
</dbReference>
<dbReference type="NCBIfam" id="NF007739">
    <property type="entry name" value="PRK10419.1"/>
    <property type="match status" value="2"/>
</dbReference>
<evidence type="ECO:0000313" key="10">
    <source>
        <dbReference type="Proteomes" id="UP000503308"/>
    </source>
</evidence>
<keyword evidence="7" id="KW-0472">Membrane</keyword>
<dbReference type="Pfam" id="PF08352">
    <property type="entry name" value="oligo_HPY"/>
    <property type="match status" value="2"/>
</dbReference>
<evidence type="ECO:0000256" key="3">
    <source>
        <dbReference type="ARBA" id="ARBA00022448"/>
    </source>
</evidence>
<dbReference type="KEGG" id="rpon:G3256_16745"/>